<evidence type="ECO:0000259" key="5">
    <source>
        <dbReference type="Pfam" id="PF13609"/>
    </source>
</evidence>
<keyword evidence="3" id="KW-0472">Membrane</keyword>
<feature type="signal peptide" evidence="4">
    <location>
        <begin position="1"/>
        <end position="25"/>
    </location>
</feature>
<dbReference type="Pfam" id="PF13609">
    <property type="entry name" value="Porin_4"/>
    <property type="match status" value="1"/>
</dbReference>
<dbReference type="Gene3D" id="2.40.160.10">
    <property type="entry name" value="Porin"/>
    <property type="match status" value="1"/>
</dbReference>
<reference evidence="6 7" key="1">
    <citation type="journal article" date="2013" name="Genome Announc.">
        <title>Draft Genome Sequence of the Moderately Halophilic Bacterium Marinobacter lipolyticus Strain SM19.</title>
        <authorList>
            <person name="Papke R.T."/>
            <person name="de la Haba R.R."/>
            <person name="Infante-Dominguez C."/>
            <person name="Perez D."/>
            <person name="Sanchez-Porro C."/>
            <person name="Lapierre P."/>
            <person name="Ventosa A."/>
        </authorList>
    </citation>
    <scope>NUCLEOTIDE SEQUENCE [LARGE SCALE GENOMIC DNA]</scope>
    <source>
        <strain evidence="6 7">SM19</strain>
    </source>
</reference>
<evidence type="ECO:0000256" key="2">
    <source>
        <dbReference type="ARBA" id="ARBA00022729"/>
    </source>
</evidence>
<dbReference type="InterPro" id="IPR023614">
    <property type="entry name" value="Porin_dom_sf"/>
</dbReference>
<dbReference type="AlphaFoldDB" id="R8AYS4"/>
<comment type="caution">
    <text evidence="6">The sequence shown here is derived from an EMBL/GenBank/DDBJ whole genome shotgun (WGS) entry which is preliminary data.</text>
</comment>
<dbReference type="PATRIC" id="fig|1318628.3.peg.2744"/>
<dbReference type="PANTHER" id="PTHR34501:SF2">
    <property type="entry name" value="OUTER MEMBRANE PORIN F-RELATED"/>
    <property type="match status" value="1"/>
</dbReference>
<evidence type="ECO:0000256" key="1">
    <source>
        <dbReference type="ARBA" id="ARBA00004571"/>
    </source>
</evidence>
<dbReference type="InterPro" id="IPR033900">
    <property type="entry name" value="Gram_neg_porin_domain"/>
</dbReference>
<evidence type="ECO:0000313" key="6">
    <source>
        <dbReference type="EMBL" id="EON91510.1"/>
    </source>
</evidence>
<evidence type="ECO:0000256" key="4">
    <source>
        <dbReference type="SAM" id="SignalP"/>
    </source>
</evidence>
<evidence type="ECO:0000256" key="3">
    <source>
        <dbReference type="ARBA" id="ARBA00023136"/>
    </source>
</evidence>
<accession>R8AYS4</accession>
<keyword evidence="2 4" id="KW-0732">Signal</keyword>
<organism evidence="6 7">
    <name type="scientific">Marinobacter lipolyticus SM19</name>
    <dbReference type="NCBI Taxonomy" id="1318628"/>
    <lineage>
        <taxon>Bacteria</taxon>
        <taxon>Pseudomonadati</taxon>
        <taxon>Pseudomonadota</taxon>
        <taxon>Gammaproteobacteria</taxon>
        <taxon>Pseudomonadales</taxon>
        <taxon>Marinobacteraceae</taxon>
        <taxon>Marinobacter</taxon>
    </lineage>
</organism>
<dbReference type="HOGENOM" id="CLU_646614_0_0_6"/>
<dbReference type="PANTHER" id="PTHR34501">
    <property type="entry name" value="PROTEIN YDDL-RELATED"/>
    <property type="match status" value="1"/>
</dbReference>
<name>R8AYS4_9GAMM</name>
<protein>
    <submittedName>
        <fullName evidence="6">Porin</fullName>
    </submittedName>
</protein>
<dbReference type="eggNOG" id="COG3203">
    <property type="taxonomic scope" value="Bacteria"/>
</dbReference>
<dbReference type="EMBL" id="ASAD01000015">
    <property type="protein sequence ID" value="EON91510.1"/>
    <property type="molecule type" value="Genomic_DNA"/>
</dbReference>
<dbReference type="RefSeq" id="WP_012138861.1">
    <property type="nucleotide sequence ID" value="NZ_KE007326.1"/>
</dbReference>
<dbReference type="OrthoDB" id="974738at2"/>
<dbReference type="GO" id="GO:0015288">
    <property type="term" value="F:porin activity"/>
    <property type="evidence" value="ECO:0007669"/>
    <property type="project" value="InterPro"/>
</dbReference>
<dbReference type="STRING" id="1318628.MARLIPOL_13729"/>
<proteinExistence type="predicted"/>
<dbReference type="GO" id="GO:0009279">
    <property type="term" value="C:cell outer membrane"/>
    <property type="evidence" value="ECO:0007669"/>
    <property type="project" value="UniProtKB-SubCell"/>
</dbReference>
<gene>
    <name evidence="6" type="ORF">MARLIPOL_13729</name>
</gene>
<dbReference type="Proteomes" id="UP000016540">
    <property type="component" value="Unassembled WGS sequence"/>
</dbReference>
<evidence type="ECO:0000313" key="7">
    <source>
        <dbReference type="Proteomes" id="UP000016540"/>
    </source>
</evidence>
<comment type="subcellular location">
    <subcellularLocation>
        <location evidence="1">Cell outer membrane</location>
        <topology evidence="1">Multi-pass membrane protein</topology>
    </subcellularLocation>
</comment>
<feature type="chain" id="PRO_5004451647" evidence="4">
    <location>
        <begin position="26"/>
        <end position="369"/>
    </location>
</feature>
<dbReference type="InterPro" id="IPR050298">
    <property type="entry name" value="Gram-neg_bact_OMP"/>
</dbReference>
<dbReference type="SUPFAM" id="SSF56935">
    <property type="entry name" value="Porins"/>
    <property type="match status" value="1"/>
</dbReference>
<feature type="domain" description="Porin" evidence="5">
    <location>
        <begin position="12"/>
        <end position="345"/>
    </location>
</feature>
<sequence length="369" mass="39171">MRKQKRLVSSIALVVCGFAASGAFAQTAVSKLSADAPVSNVSADVYGQLNYGLLFGDTGDGSEHFIVDNDNSGSRIGAKLKGDLNDTDLVVGAHVELEYQQNASNKVTLEERSISGEFNERQLNLFVSGGFGTLSLGQGDGAANGNIERDLSGTKVISYTNPGLVGGGLEFLDDATETRVRLGAATSDQDFESRYSRVRYDLPALGVLEPSISQGIKDGDDVSEIGVRFSGQFAGKISGALGYSIKDSGGQTGDVETLGGSLSWLHDSGINVTGAYSTSSDEDDANPDSDFYLAKLGYIIGKHAFDIHYAEAEDRVQRGDSAESVGVGYVFTPIKWFEAYAGYNNHSLERQGADFDDVDTVLVGGRLKF</sequence>
<keyword evidence="7" id="KW-1185">Reference proteome</keyword>